<name>A0ABT9SWA2_9GAMM</name>
<accession>A0ABT9SWA2</accession>
<evidence type="ECO:0000313" key="2">
    <source>
        <dbReference type="Proteomes" id="UP001237737"/>
    </source>
</evidence>
<sequence length="142" mass="15739">METWESNSLLQATLYVKGADLEVDQVSVLLGVPPTNIYRKGEPKIRGRDRPVYATNTWKLSLKRQSLDVSAILLELLAMLKPKVDPVKIQGADDVFIDIFMASTVEAGNLGASIEWQLTTDALHALNRFGLPVRFSVCNVEP</sequence>
<evidence type="ECO:0008006" key="3">
    <source>
        <dbReference type="Google" id="ProtNLM"/>
    </source>
</evidence>
<dbReference type="InterPro" id="IPR025459">
    <property type="entry name" value="DUF4279"/>
</dbReference>
<dbReference type="Pfam" id="PF14106">
    <property type="entry name" value="DUF4279"/>
    <property type="match status" value="1"/>
</dbReference>
<dbReference type="Proteomes" id="UP001237737">
    <property type="component" value="Unassembled WGS sequence"/>
</dbReference>
<dbReference type="EMBL" id="JAUSSK010000002">
    <property type="protein sequence ID" value="MDQ0009281.1"/>
    <property type="molecule type" value="Genomic_DNA"/>
</dbReference>
<protein>
    <recommendedName>
        <fullName evidence="3">DUF4279 domain-containing protein</fullName>
    </recommendedName>
</protein>
<dbReference type="RefSeq" id="WP_306848593.1">
    <property type="nucleotide sequence ID" value="NZ_JAUSSK010000002.1"/>
</dbReference>
<keyword evidence="2" id="KW-1185">Reference proteome</keyword>
<comment type="caution">
    <text evidence="1">The sequence shown here is derived from an EMBL/GenBank/DDBJ whole genome shotgun (WGS) entry which is preliminary data.</text>
</comment>
<gene>
    <name evidence="1" type="ORF">J2T07_001458</name>
</gene>
<organism evidence="1 2">
    <name type="scientific">Luteibacter jiangsuensis</name>
    <dbReference type="NCBI Taxonomy" id="637577"/>
    <lineage>
        <taxon>Bacteria</taxon>
        <taxon>Pseudomonadati</taxon>
        <taxon>Pseudomonadota</taxon>
        <taxon>Gammaproteobacteria</taxon>
        <taxon>Lysobacterales</taxon>
        <taxon>Rhodanobacteraceae</taxon>
        <taxon>Luteibacter</taxon>
    </lineage>
</organism>
<reference evidence="1 2" key="1">
    <citation type="submission" date="2023-07" db="EMBL/GenBank/DDBJ databases">
        <title>Sorghum-associated microbial communities from plants grown in Nebraska, USA.</title>
        <authorList>
            <person name="Schachtman D."/>
        </authorList>
    </citation>
    <scope>NUCLEOTIDE SEQUENCE [LARGE SCALE GENOMIC DNA]</scope>
    <source>
        <strain evidence="1 2">CC60</strain>
    </source>
</reference>
<proteinExistence type="predicted"/>
<evidence type="ECO:0000313" key="1">
    <source>
        <dbReference type="EMBL" id="MDQ0009281.1"/>
    </source>
</evidence>